<comment type="caution">
    <text evidence="2">The sequence shown here is derived from an EMBL/GenBank/DDBJ whole genome shotgun (WGS) entry which is preliminary data.</text>
</comment>
<feature type="region of interest" description="Disordered" evidence="1">
    <location>
        <begin position="1"/>
        <end position="22"/>
    </location>
</feature>
<name>A0ABW3MHM5_9PSEU</name>
<sequence>MASPAHAGPDGGITAPPADPRAVRASLTPTLAAEFDREWSLVLDEAKRAMDLAPVLDLIAKWRHIAYGEAVDPGSYYRTLAKAEHIQRTGEHPGAVPSTDLKALIRERLGR</sequence>
<protein>
    <submittedName>
        <fullName evidence="2">DUF6247 family protein</fullName>
    </submittedName>
</protein>
<dbReference type="InterPro" id="IPR046214">
    <property type="entry name" value="DUF6247"/>
</dbReference>
<accession>A0ABW3MHM5</accession>
<keyword evidence="3" id="KW-1185">Reference proteome</keyword>
<gene>
    <name evidence="2" type="ORF">ACFQ1S_32400</name>
</gene>
<dbReference type="Pfam" id="PF19760">
    <property type="entry name" value="DUF6247"/>
    <property type="match status" value="1"/>
</dbReference>
<reference evidence="3" key="1">
    <citation type="journal article" date="2019" name="Int. J. Syst. Evol. Microbiol.">
        <title>The Global Catalogue of Microorganisms (GCM) 10K type strain sequencing project: providing services to taxonomists for standard genome sequencing and annotation.</title>
        <authorList>
            <consortium name="The Broad Institute Genomics Platform"/>
            <consortium name="The Broad Institute Genome Sequencing Center for Infectious Disease"/>
            <person name="Wu L."/>
            <person name="Ma J."/>
        </authorList>
    </citation>
    <scope>NUCLEOTIDE SEQUENCE [LARGE SCALE GENOMIC DNA]</scope>
    <source>
        <strain evidence="3">JCM 31486</strain>
    </source>
</reference>
<evidence type="ECO:0000256" key="1">
    <source>
        <dbReference type="SAM" id="MobiDB-lite"/>
    </source>
</evidence>
<dbReference type="EMBL" id="JBHTIS010002475">
    <property type="protein sequence ID" value="MFD1049901.1"/>
    <property type="molecule type" value="Genomic_DNA"/>
</dbReference>
<evidence type="ECO:0000313" key="2">
    <source>
        <dbReference type="EMBL" id="MFD1049901.1"/>
    </source>
</evidence>
<evidence type="ECO:0000313" key="3">
    <source>
        <dbReference type="Proteomes" id="UP001597045"/>
    </source>
</evidence>
<organism evidence="2 3">
    <name type="scientific">Kibdelosporangium lantanae</name>
    <dbReference type="NCBI Taxonomy" id="1497396"/>
    <lineage>
        <taxon>Bacteria</taxon>
        <taxon>Bacillati</taxon>
        <taxon>Actinomycetota</taxon>
        <taxon>Actinomycetes</taxon>
        <taxon>Pseudonocardiales</taxon>
        <taxon>Pseudonocardiaceae</taxon>
        <taxon>Kibdelosporangium</taxon>
    </lineage>
</organism>
<proteinExistence type="predicted"/>
<dbReference type="Proteomes" id="UP001597045">
    <property type="component" value="Unassembled WGS sequence"/>
</dbReference>